<dbReference type="EMBL" id="JBFOLJ010000011">
    <property type="protein sequence ID" value="KAL2494341.1"/>
    <property type="molecule type" value="Genomic_DNA"/>
</dbReference>
<evidence type="ECO:0000256" key="1">
    <source>
        <dbReference type="SAM" id="Phobius"/>
    </source>
</evidence>
<protein>
    <recommendedName>
        <fullName evidence="4">Ethylene-responsive nuclear protein</fullName>
    </recommendedName>
</protein>
<accession>A0ABD1S1K3</accession>
<keyword evidence="1" id="KW-0812">Transmembrane</keyword>
<evidence type="ECO:0008006" key="4">
    <source>
        <dbReference type="Google" id="ProtNLM"/>
    </source>
</evidence>
<gene>
    <name evidence="2" type="ORF">Fot_38098</name>
</gene>
<feature type="transmembrane region" description="Helical" evidence="1">
    <location>
        <begin position="426"/>
        <end position="451"/>
    </location>
</feature>
<organism evidence="2 3">
    <name type="scientific">Forsythia ovata</name>
    <dbReference type="NCBI Taxonomy" id="205694"/>
    <lineage>
        <taxon>Eukaryota</taxon>
        <taxon>Viridiplantae</taxon>
        <taxon>Streptophyta</taxon>
        <taxon>Embryophyta</taxon>
        <taxon>Tracheophyta</taxon>
        <taxon>Spermatophyta</taxon>
        <taxon>Magnoliopsida</taxon>
        <taxon>eudicotyledons</taxon>
        <taxon>Gunneridae</taxon>
        <taxon>Pentapetalae</taxon>
        <taxon>asterids</taxon>
        <taxon>lamiids</taxon>
        <taxon>Lamiales</taxon>
        <taxon>Oleaceae</taxon>
        <taxon>Forsythieae</taxon>
        <taxon>Forsythia</taxon>
    </lineage>
</organism>
<keyword evidence="3" id="KW-1185">Reference proteome</keyword>
<evidence type="ECO:0000313" key="3">
    <source>
        <dbReference type="Proteomes" id="UP001604277"/>
    </source>
</evidence>
<keyword evidence="1" id="KW-0472">Membrane</keyword>
<evidence type="ECO:0000313" key="2">
    <source>
        <dbReference type="EMBL" id="KAL2494341.1"/>
    </source>
</evidence>
<name>A0ABD1S1K3_9LAMI</name>
<reference evidence="3" key="1">
    <citation type="submission" date="2024-07" db="EMBL/GenBank/DDBJ databases">
        <title>Two chromosome-level genome assemblies of Korean endemic species Abeliophyllum distichum and Forsythia ovata (Oleaceae).</title>
        <authorList>
            <person name="Jang H."/>
        </authorList>
    </citation>
    <scope>NUCLEOTIDE SEQUENCE [LARGE SCALE GENOMIC DNA]</scope>
</reference>
<proteinExistence type="predicted"/>
<sequence length="478" mass="53859">MPFPWKEVRSTRISRLVNNHLQNSQKRRGDSSLVVETGFPTSLIDLFIKNREKLKNASKKKRARHTAIALDDSNDPVISGSLSTSCPSSLRSPALYRSPSPLPLPLPPRSRNLDEIVVVDADNGDFGGRGDERGSGVKWGVETIRVFVAVVKICLAVVLAMGTEKLTMGITMSAFFLFLLEYVGKHSCGLLKPCSEAKEVQRLMVQSVWRFFRFKVDKSDRKNAGVLGYEVLQDESFNPGCSGLKKDCGLSSPIRETQNVEPKRLSIAIAEEIRRDKEMMDESSHDGKLGYEELEFKKVIIEKEESVSERLELKERKSRRAKMKSKIKKFLSKKLRRRKEHNSESSEVRPILEDNNAICEEQVTCECEVEFKSESSYKSSSLSSERDIHNDFVNAKCFSDKSLEANAKKTLVGEEARTEVGQNSRYLVLCLIVLIGLIGGRIFALMLALLWCLLLKSGKTLQRLVKLPMIRSFSDQSS</sequence>
<dbReference type="Proteomes" id="UP001604277">
    <property type="component" value="Unassembled WGS sequence"/>
</dbReference>
<dbReference type="PANTHER" id="PTHR36381:SF1">
    <property type="entry name" value="ETHYLENE-REGULATED TRANSCRIPT 2 (ERT2)"/>
    <property type="match status" value="1"/>
</dbReference>
<dbReference type="PANTHER" id="PTHR36381">
    <property type="entry name" value="ETHYLENE-REGULATED TRANSCRIPT 2 (ERT2)"/>
    <property type="match status" value="1"/>
</dbReference>
<keyword evidence="1" id="KW-1133">Transmembrane helix</keyword>
<comment type="caution">
    <text evidence="2">The sequence shown here is derived from an EMBL/GenBank/DDBJ whole genome shotgun (WGS) entry which is preliminary data.</text>
</comment>
<dbReference type="AlphaFoldDB" id="A0ABD1S1K3"/>